<evidence type="ECO:0000256" key="7">
    <source>
        <dbReference type="ARBA" id="ARBA00022722"/>
    </source>
</evidence>
<evidence type="ECO:0000256" key="1">
    <source>
        <dbReference type="ARBA" id="ARBA00000077"/>
    </source>
</evidence>
<dbReference type="GO" id="GO:0004523">
    <property type="term" value="F:RNA-DNA hybrid ribonuclease activity"/>
    <property type="evidence" value="ECO:0007669"/>
    <property type="project" value="UniProtKB-UniRule"/>
</dbReference>
<dbReference type="PROSITE" id="PS50879">
    <property type="entry name" value="RNASE_H_1"/>
    <property type="match status" value="1"/>
</dbReference>
<comment type="subcellular location">
    <subcellularLocation>
        <location evidence="12">Cytoplasm</location>
    </subcellularLocation>
</comment>
<dbReference type="InterPro" id="IPR002156">
    <property type="entry name" value="RNaseH_domain"/>
</dbReference>
<dbReference type="AlphaFoldDB" id="A0A9D2KX25"/>
<evidence type="ECO:0000256" key="5">
    <source>
        <dbReference type="ARBA" id="ARBA00012180"/>
    </source>
</evidence>
<comment type="similarity">
    <text evidence="4 12">Belongs to the RNase H family.</text>
</comment>
<dbReference type="InterPro" id="IPR009027">
    <property type="entry name" value="Ribosomal_bL9/RNase_H1_N"/>
</dbReference>
<keyword evidence="7 12" id="KW-0540">Nuclease</keyword>
<keyword evidence="9 12" id="KW-0255">Endonuclease</keyword>
<protein>
    <recommendedName>
        <fullName evidence="6 12">Ribonuclease H</fullName>
        <ecNumber evidence="5 12">3.1.26.4</ecNumber>
    </recommendedName>
</protein>
<comment type="cofactor">
    <cofactor evidence="13">
        <name>Mn(2+)</name>
        <dbReference type="ChEBI" id="CHEBI:29035"/>
    </cofactor>
    <cofactor evidence="13">
        <name>Mg(2+)</name>
        <dbReference type="ChEBI" id="CHEBI:18420"/>
    </cofactor>
    <text evidence="13">Binds 2 metal ions per subunit. Manganese or magnesium.</text>
</comment>
<feature type="binding site" evidence="13">
    <location>
        <position position="86"/>
    </location>
    <ligand>
        <name>Mg(2+)</name>
        <dbReference type="ChEBI" id="CHEBI:18420"/>
        <label>1</label>
    </ligand>
</feature>
<reference evidence="15" key="1">
    <citation type="journal article" date="2021" name="PeerJ">
        <title>Extensive microbial diversity within the chicken gut microbiome revealed by metagenomics and culture.</title>
        <authorList>
            <person name="Gilroy R."/>
            <person name="Ravi A."/>
            <person name="Getino M."/>
            <person name="Pursley I."/>
            <person name="Horton D.L."/>
            <person name="Alikhan N.F."/>
            <person name="Baker D."/>
            <person name="Gharbi K."/>
            <person name="Hall N."/>
            <person name="Watson M."/>
            <person name="Adriaenssens E.M."/>
            <person name="Foster-Nyarko E."/>
            <person name="Jarju S."/>
            <person name="Secka A."/>
            <person name="Antonio M."/>
            <person name="Oren A."/>
            <person name="Chaudhuri R.R."/>
            <person name="La Ragione R."/>
            <person name="Hildebrand F."/>
            <person name="Pallen M.J."/>
        </authorList>
    </citation>
    <scope>NUCLEOTIDE SEQUENCE</scope>
    <source>
        <strain evidence="15">ChiHjej12B11-9795</strain>
    </source>
</reference>
<sequence length="210" mass="23705">MKKPKFYVVWAGVTPGIYRSWTDCQLQVKGYAGARYKSFDTLEEAEEAFASSPADYIRPSTSTHTFPKPSAPTLPPGFTGQALAVDAACSGNPGQMEYRGVYLPAFQQVFHFGPVYGTNNIGEFLAIVHALALLKQKGLDMPIYSDSRNAISWVRQKKCKTKLPRNARTETLFQLIDRAERWLRDNTYTTPILKWETEQWGEIPADFGRK</sequence>
<keyword evidence="12" id="KW-0963">Cytoplasm</keyword>
<evidence type="ECO:0000256" key="4">
    <source>
        <dbReference type="ARBA" id="ARBA00005300"/>
    </source>
</evidence>
<feature type="binding site" evidence="13">
    <location>
        <position position="206"/>
    </location>
    <ligand>
        <name>Mg(2+)</name>
        <dbReference type="ChEBI" id="CHEBI:18420"/>
        <label>1</label>
    </ligand>
</feature>
<feature type="binding site" evidence="13">
    <location>
        <position position="123"/>
    </location>
    <ligand>
        <name>Mg(2+)</name>
        <dbReference type="ChEBI" id="CHEBI:18420"/>
        <label>2</label>
    </ligand>
</feature>
<reference evidence="15" key="2">
    <citation type="submission" date="2021-04" db="EMBL/GenBank/DDBJ databases">
        <authorList>
            <person name="Gilroy R."/>
        </authorList>
    </citation>
    <scope>NUCLEOTIDE SEQUENCE</scope>
    <source>
        <strain evidence="15">ChiHjej12B11-9795</strain>
    </source>
</reference>
<dbReference type="PIRSF" id="PIRSF037839">
    <property type="entry name" value="Ribonuclease_H"/>
    <property type="match status" value="1"/>
</dbReference>
<evidence type="ECO:0000256" key="12">
    <source>
        <dbReference type="PIRNR" id="PIRNR037839"/>
    </source>
</evidence>
<evidence type="ECO:0000256" key="6">
    <source>
        <dbReference type="ARBA" id="ARBA00017721"/>
    </source>
</evidence>
<comment type="catalytic activity">
    <reaction evidence="1 12">
        <text>Endonucleolytic cleavage to 5'-phosphomonoester.</text>
        <dbReference type="EC" id="3.1.26.4"/>
    </reaction>
</comment>
<dbReference type="Gene3D" id="3.30.420.10">
    <property type="entry name" value="Ribonuclease H-like superfamily/Ribonuclease H"/>
    <property type="match status" value="1"/>
</dbReference>
<feature type="binding site" evidence="13">
    <location>
        <position position="146"/>
    </location>
    <ligand>
        <name>Mg(2+)</name>
        <dbReference type="ChEBI" id="CHEBI:18420"/>
        <label>2</label>
    </ligand>
</feature>
<comment type="cofactor">
    <cofactor evidence="2">
        <name>Mg(2+)</name>
        <dbReference type="ChEBI" id="CHEBI:18420"/>
    </cofactor>
</comment>
<dbReference type="InterPro" id="IPR036397">
    <property type="entry name" value="RNaseH_sf"/>
</dbReference>
<dbReference type="PANTHER" id="PTHR10642:SF26">
    <property type="entry name" value="RIBONUCLEASE H1"/>
    <property type="match status" value="1"/>
</dbReference>
<dbReference type="InterPro" id="IPR037056">
    <property type="entry name" value="RNase_H1_N_sf"/>
</dbReference>
<organism evidence="15 16">
    <name type="scientific">Candidatus Bacteroides avicola</name>
    <dbReference type="NCBI Taxonomy" id="2838468"/>
    <lineage>
        <taxon>Bacteria</taxon>
        <taxon>Pseudomonadati</taxon>
        <taxon>Bacteroidota</taxon>
        <taxon>Bacteroidia</taxon>
        <taxon>Bacteroidales</taxon>
        <taxon>Bacteroidaceae</taxon>
        <taxon>Bacteroides</taxon>
    </lineage>
</organism>
<comment type="function">
    <text evidence="3 12">Endonuclease that specifically degrades the RNA of RNA-DNA hybrids.</text>
</comment>
<dbReference type="FunFam" id="3.40.970.10:FF:000002">
    <property type="entry name" value="Ribonuclease H"/>
    <property type="match status" value="1"/>
</dbReference>
<dbReference type="EC" id="3.1.26.4" evidence="5 12"/>
<dbReference type="EMBL" id="DWZI01000046">
    <property type="protein sequence ID" value="HJA86420.1"/>
    <property type="molecule type" value="Genomic_DNA"/>
</dbReference>
<dbReference type="GO" id="GO:0003676">
    <property type="term" value="F:nucleic acid binding"/>
    <property type="evidence" value="ECO:0007669"/>
    <property type="project" value="UniProtKB-UniRule"/>
</dbReference>
<evidence type="ECO:0000256" key="8">
    <source>
        <dbReference type="ARBA" id="ARBA00022723"/>
    </source>
</evidence>
<comment type="caution">
    <text evidence="15">The sequence shown here is derived from an EMBL/GenBank/DDBJ whole genome shotgun (WGS) entry which is preliminary data.</text>
</comment>
<dbReference type="GO" id="GO:0005737">
    <property type="term" value="C:cytoplasm"/>
    <property type="evidence" value="ECO:0007669"/>
    <property type="project" value="UniProtKB-SubCell"/>
</dbReference>
<evidence type="ECO:0000256" key="3">
    <source>
        <dbReference type="ARBA" id="ARBA00004065"/>
    </source>
</evidence>
<keyword evidence="8 12" id="KW-0479">Metal-binding</keyword>
<evidence type="ECO:0000256" key="2">
    <source>
        <dbReference type="ARBA" id="ARBA00001946"/>
    </source>
</evidence>
<dbReference type="InterPro" id="IPR012337">
    <property type="entry name" value="RNaseH-like_sf"/>
</dbReference>
<dbReference type="GO" id="GO:0043137">
    <property type="term" value="P:DNA replication, removal of RNA primer"/>
    <property type="evidence" value="ECO:0007669"/>
    <property type="project" value="TreeGrafter"/>
</dbReference>
<evidence type="ECO:0000256" key="9">
    <source>
        <dbReference type="ARBA" id="ARBA00022759"/>
    </source>
</evidence>
<keyword evidence="10 12" id="KW-0378">Hydrolase</keyword>
<dbReference type="InterPro" id="IPR011320">
    <property type="entry name" value="RNase_H1_N"/>
</dbReference>
<evidence type="ECO:0000313" key="15">
    <source>
        <dbReference type="EMBL" id="HJA86420.1"/>
    </source>
</evidence>
<dbReference type="GO" id="GO:0046872">
    <property type="term" value="F:metal ion binding"/>
    <property type="evidence" value="ECO:0007669"/>
    <property type="project" value="UniProtKB-KW"/>
</dbReference>
<dbReference type="Pfam" id="PF01693">
    <property type="entry name" value="Cauli_VI"/>
    <property type="match status" value="1"/>
</dbReference>
<name>A0A9D2KX25_9BACE</name>
<evidence type="ECO:0000256" key="13">
    <source>
        <dbReference type="PIRSR" id="PIRSR037839-1"/>
    </source>
</evidence>
<evidence type="ECO:0000259" key="14">
    <source>
        <dbReference type="PROSITE" id="PS50879"/>
    </source>
</evidence>
<gene>
    <name evidence="15" type="ORF">H9950_09580</name>
</gene>
<dbReference type="InterPro" id="IPR017290">
    <property type="entry name" value="RNase_H_bac"/>
</dbReference>
<evidence type="ECO:0000313" key="16">
    <source>
        <dbReference type="Proteomes" id="UP000823862"/>
    </source>
</evidence>
<dbReference type="PANTHER" id="PTHR10642">
    <property type="entry name" value="RIBONUCLEASE H1"/>
    <property type="match status" value="1"/>
</dbReference>
<keyword evidence="11 12" id="KW-0460">Magnesium</keyword>
<accession>A0A9D2KX25</accession>
<dbReference type="InterPro" id="IPR050092">
    <property type="entry name" value="RNase_H"/>
</dbReference>
<evidence type="ECO:0000256" key="11">
    <source>
        <dbReference type="ARBA" id="ARBA00022842"/>
    </source>
</evidence>
<dbReference type="Pfam" id="PF00075">
    <property type="entry name" value="RNase_H"/>
    <property type="match status" value="1"/>
</dbReference>
<dbReference type="Proteomes" id="UP000823862">
    <property type="component" value="Unassembled WGS sequence"/>
</dbReference>
<evidence type="ECO:0000256" key="10">
    <source>
        <dbReference type="ARBA" id="ARBA00022801"/>
    </source>
</evidence>
<dbReference type="SUPFAM" id="SSF55658">
    <property type="entry name" value="L9 N-domain-like"/>
    <property type="match status" value="1"/>
</dbReference>
<dbReference type="Gene3D" id="3.40.970.10">
    <property type="entry name" value="Ribonuclease H1, N-terminal domain"/>
    <property type="match status" value="1"/>
</dbReference>
<dbReference type="SUPFAM" id="SSF53098">
    <property type="entry name" value="Ribonuclease H-like"/>
    <property type="match status" value="1"/>
</dbReference>
<keyword evidence="13" id="KW-0464">Manganese</keyword>
<proteinExistence type="inferred from homology"/>
<feature type="domain" description="RNase H type-1" evidence="14">
    <location>
        <begin position="77"/>
        <end position="210"/>
    </location>
</feature>